<dbReference type="SUPFAM" id="SSF48371">
    <property type="entry name" value="ARM repeat"/>
    <property type="match status" value="1"/>
</dbReference>
<feature type="active site" description="Glycyl thioester intermediate" evidence="3">
    <location>
        <position position="1814"/>
    </location>
</feature>
<dbReference type="PROSITE" id="PS50237">
    <property type="entry name" value="HECT"/>
    <property type="match status" value="1"/>
</dbReference>
<gene>
    <name evidence="5" type="ORF">C4B63_14g171</name>
</gene>
<evidence type="ECO:0000256" key="3">
    <source>
        <dbReference type="PROSITE-ProRule" id="PRU00104"/>
    </source>
</evidence>
<dbReference type="Pfam" id="PF00632">
    <property type="entry name" value="HECT"/>
    <property type="match status" value="1"/>
</dbReference>
<dbReference type="InterPro" id="IPR000569">
    <property type="entry name" value="HECT_dom"/>
</dbReference>
<sequence>MTSAEASVRLASRDDSAVLVGELKSSLLVFKRGKSEDAFQRLLTALNRICVAFCFGDEEFIRRLDVERYASVLVSTLRSVSRNEFSRLRSVTVQALALLADLVPRGGLAIAAAKGIRPLFCIMKDVKLQGNETFLEELLKCISHVSAEAKASLVHEYAVSFITILEARVETHHLRMLCLKCLCHLLEAARLKDWNKYFLVPCNTLVVRFSQQVKRVFGESKDQPLERLSKENEAYMLRLTECVALIYDRILRTRELILKNGSILENSLPAFVNMLLRTASMGTQGSTFRDAVCSPLLTLFFADPPISLRMFLKYHVLQSICGVLATVLERTTKRISYSGVAFAEAFLSNDVSAIPFMAEEKQIIHLLEFFLVIFPTALVARESDYYVTLPHFVWQCEDDFHNRTDCTDSLSKQMEGEYKRQRRLSAFKPYEVCNASRTLKIDFDNMQYMSNELSSYPHSLGRHAFLSGYVHSRVMYCNCGDKLLLDTTDEKFISKQHGDHSSESPKWTYRHQDNPLVANSTEGSGAVNEDIFSTITARSTDAAYSHRIAHSGGLREAAINRRLVDGNECGSWCAYIAGLVRQGERQTGRQRTGNKKIQRKDLLLCEFFRNSREGILNYSIIRLHFLHDSMIQLILSWCLPVLTTMVRKTVSPIIARHCSILILRCVDLSVEFFRDDGSRFRPKVMEELRQRFNIVCSQLGPVLSYLATANTNHTITAFVQPFKEFQNDHSFLQALMAVGLKPNSRLPAMTLRCEIQMSALSSVLILQHACRSTMSIFNGNQKLILCRMLENLKVRVSRHQGVLRSSIYGGTGIILCPFHVTAEKIEEVHAKLIEQAILVISLDLGKVYKGHGGTFLSTPFKLTSATSSSNRDHTNYSLARTAILVEPKKFNIPESCIISDIMIRANMHSDLPTGLQKVFAIHEYMLECETNLSSLVYGHPEFLEELACELQNSTIEPALNKDLAEAFSHVRKGLLSVINKNIGLVNAEDAPPIERQSVRPAHRLRRNKITLAMANHIWTPLRVKLESLDFTETDEHSPSSVGIILIADERYTVLDLSLERETVSILPTMPLSHLAKHIVLQLNQKYMDAGKCKAGVRLGRRHTAPDAMEVHSLYSTNSPFLPKLERVEGDLGQSFLSRSYSILDSHVSNEPESTESSFSNGSLVSWENNYESERRHSAASVRVQSIYDREESAEGFSIERQTLPDPNDDTSWNILPSNIVFFYNGKPVVDLSVSLLELFWDSTTVLASGMAATTEKEKAGEQLAATGMQRMLSMWLTTQTIHYLVVKEPFMQSLDGATEDRAYGTRISSPKKIFTYLLSCSETQSSLKVAAKLLNEMRRVLLSVKATLGSSEGRLCSALIYGFHNHIGIFMLPSVVWLPLLCSSLNEQQDQHLASYILWNYPQIFSLDVRRALIQLIFSVRRVPIVMLAKLKESARLTGYVAPVHGLDWVTPDVDMRSTKKVVVQRDNLLESGSNVLRTHAMCPLPLSVEFENENGVGAGPAVEFYNLFSAQLQEQRLNMWRTEEFTDSSGALTKRVQLPLFPAVCQTAKSLSYFELLGLLVGRVLLEGRVVDLPLHHCFIQGILGNLEKNRLRDIDPELDYHLSRLSSLSEEELIACDLTFVLPRPDAATAGEEIELTPNGSMKRVTGVNVSEYVTAVRQYYCRTVLTGPLMHFRQGLRYAIIPSYLELFSVEELQLLISGPDGKIWERPEDLERIIILSHGYEKDSPVVNFLLEVVSSWDAPLQRAFLRFVTGSSRLPLGGMRPPITVVRRTLGVTEEEGGNASFWAAPSFGEESRKMQLLMDASLPTVNTCAHYLKLPSYSSKALLEEKLRTAVTEGQESFLLT</sequence>
<dbReference type="VEuPathDB" id="TriTrypDB:TcCLB.511725.160"/>
<dbReference type="GO" id="GO:0061630">
    <property type="term" value="F:ubiquitin protein ligase activity"/>
    <property type="evidence" value="ECO:0007669"/>
    <property type="project" value="InterPro"/>
</dbReference>
<dbReference type="VEuPathDB" id="TriTrypDB:TcCLB.504147.190"/>
<evidence type="ECO:0000259" key="4">
    <source>
        <dbReference type="PROSITE" id="PS50237"/>
    </source>
</evidence>
<feature type="domain" description="HECT" evidence="4">
    <location>
        <begin position="1473"/>
        <end position="1847"/>
    </location>
</feature>
<dbReference type="GO" id="GO:0000209">
    <property type="term" value="P:protein polyubiquitination"/>
    <property type="evidence" value="ECO:0007669"/>
    <property type="project" value="TreeGrafter"/>
</dbReference>
<dbReference type="PANTHER" id="PTHR45670">
    <property type="entry name" value="E3 UBIQUITIN-PROTEIN LIGASE TRIP12"/>
    <property type="match status" value="1"/>
</dbReference>
<dbReference type="VEuPathDB" id="TriTrypDB:TcCL_ESM04186"/>
<dbReference type="VEuPathDB" id="TriTrypDB:C4B63_14g171"/>
<protein>
    <recommendedName>
        <fullName evidence="4">HECT domain-containing protein</fullName>
    </recommendedName>
</protein>
<name>A0A2V2VU13_TRYCR</name>
<dbReference type="PANTHER" id="PTHR45670:SF14">
    <property type="entry name" value="E3 UBIQUITIN-PROTEIN LIGASE TRIP12"/>
    <property type="match status" value="1"/>
</dbReference>
<dbReference type="VEuPathDB" id="TriTrypDB:Tc_MARK_2265"/>
<reference evidence="5 6" key="1">
    <citation type="journal article" date="2018" name="Microb. Genom.">
        <title>Expanding an expanded genome: long-read sequencing of Trypanosoma cruzi.</title>
        <authorList>
            <person name="Berna L."/>
            <person name="Rodriguez M."/>
            <person name="Chiribao M.L."/>
            <person name="Parodi-Talice A."/>
            <person name="Pita S."/>
            <person name="Rijo G."/>
            <person name="Alvarez-Valin F."/>
            <person name="Robello C."/>
        </authorList>
    </citation>
    <scope>NUCLEOTIDE SEQUENCE [LARGE SCALE GENOMIC DNA]</scope>
    <source>
        <strain evidence="5 6">Dm28c</strain>
    </source>
</reference>
<dbReference type="VEuPathDB" id="TriTrypDB:TcCL_ESM04185"/>
<dbReference type="InterPro" id="IPR035983">
    <property type="entry name" value="Hect_E3_ubiquitin_ligase"/>
</dbReference>
<evidence type="ECO:0000313" key="5">
    <source>
        <dbReference type="EMBL" id="PWU97813.1"/>
    </source>
</evidence>
<dbReference type="Proteomes" id="UP000246121">
    <property type="component" value="Unassembled WGS sequence"/>
</dbReference>
<evidence type="ECO:0000256" key="1">
    <source>
        <dbReference type="ARBA" id="ARBA00022679"/>
    </source>
</evidence>
<proteinExistence type="predicted"/>
<dbReference type="VEuPathDB" id="TriTrypDB:TcG_00458"/>
<dbReference type="InterPro" id="IPR045322">
    <property type="entry name" value="HECTD1/TRIP12-like"/>
</dbReference>
<dbReference type="InterPro" id="IPR016024">
    <property type="entry name" value="ARM-type_fold"/>
</dbReference>
<dbReference type="SMART" id="SM00119">
    <property type="entry name" value="HECTc"/>
    <property type="match status" value="1"/>
</dbReference>
<organism evidence="5 6">
    <name type="scientific">Trypanosoma cruzi</name>
    <dbReference type="NCBI Taxonomy" id="5693"/>
    <lineage>
        <taxon>Eukaryota</taxon>
        <taxon>Discoba</taxon>
        <taxon>Euglenozoa</taxon>
        <taxon>Kinetoplastea</taxon>
        <taxon>Metakinetoplastina</taxon>
        <taxon>Trypanosomatida</taxon>
        <taxon>Trypanosomatidae</taxon>
        <taxon>Trypanosoma</taxon>
        <taxon>Schizotrypanum</taxon>
    </lineage>
</organism>
<accession>A0A2V2VU13</accession>
<dbReference type="VEuPathDB" id="TriTrypDB:BCY84_11194"/>
<evidence type="ECO:0000313" key="6">
    <source>
        <dbReference type="Proteomes" id="UP000246121"/>
    </source>
</evidence>
<dbReference type="VEuPathDB" id="TriTrypDB:ECC02_000579"/>
<dbReference type="VEuPathDB" id="TriTrypDB:TcBrA4_0013980"/>
<dbReference type="VEuPathDB" id="TriTrypDB:TcYC6_0053230"/>
<keyword evidence="2 3" id="KW-0833">Ubl conjugation pathway</keyword>
<dbReference type="VEuPathDB" id="TriTrypDB:C3747_19g150"/>
<dbReference type="EMBL" id="PRFA01000014">
    <property type="protein sequence ID" value="PWU97813.1"/>
    <property type="molecule type" value="Genomic_DNA"/>
</dbReference>
<dbReference type="VEuPathDB" id="TriTrypDB:TCDM_02903"/>
<dbReference type="Gene3D" id="3.90.1750.10">
    <property type="entry name" value="Hect, E3 ligase catalytic domains"/>
    <property type="match status" value="1"/>
</dbReference>
<dbReference type="GO" id="GO:0043161">
    <property type="term" value="P:proteasome-mediated ubiquitin-dependent protein catabolic process"/>
    <property type="evidence" value="ECO:0007669"/>
    <property type="project" value="TreeGrafter"/>
</dbReference>
<dbReference type="VEuPathDB" id="TriTrypDB:TCSYLVIO_004752"/>
<evidence type="ECO:0000256" key="2">
    <source>
        <dbReference type="ARBA" id="ARBA00022786"/>
    </source>
</evidence>
<keyword evidence="1" id="KW-0808">Transferase</keyword>
<dbReference type="Gene3D" id="3.30.2410.10">
    <property type="entry name" value="Hect, E3 ligase catalytic domain"/>
    <property type="match status" value="1"/>
</dbReference>
<dbReference type="SUPFAM" id="SSF56204">
    <property type="entry name" value="Hect, E3 ligase catalytic domain"/>
    <property type="match status" value="1"/>
</dbReference>
<dbReference type="Gene3D" id="3.30.2160.10">
    <property type="entry name" value="Hect, E3 ligase catalytic domain"/>
    <property type="match status" value="1"/>
</dbReference>
<comment type="caution">
    <text evidence="5">The sequence shown here is derived from an EMBL/GenBank/DDBJ whole genome shotgun (WGS) entry which is preliminary data.</text>
</comment>